<feature type="region of interest" description="Disordered" evidence="1">
    <location>
        <begin position="218"/>
        <end position="310"/>
    </location>
</feature>
<accession>A0A0P6IVR8</accession>
<protein>
    <submittedName>
        <fullName evidence="4">Putative rna-directed dna polymerase from mobile element jockey</fullName>
    </submittedName>
</protein>
<evidence type="ECO:0000259" key="2">
    <source>
        <dbReference type="PROSITE" id="PS50878"/>
    </source>
</evidence>
<reference evidence="4" key="1">
    <citation type="journal article" date="2016" name="PLoS ONE">
        <title>A Deep Insight into the Sialome of Male and Female Aedes aegypti Mosquitoes.</title>
        <authorList>
            <person name="Ribeiro J.M."/>
            <person name="Martin-Martin I."/>
            <person name="Arca B."/>
            <person name="Calvo E."/>
        </authorList>
    </citation>
    <scope>NUCLEOTIDE SEQUENCE</scope>
    <source>
        <strain evidence="4">Liverpool</strain>
        <tissue evidence="4">Salivary glands</tissue>
    </source>
</reference>
<dbReference type="VEuPathDB" id="VectorBase:AAEL026431"/>
<dbReference type="InterPro" id="IPR043502">
    <property type="entry name" value="DNA/RNA_pol_sf"/>
</dbReference>
<evidence type="ECO:0000256" key="1">
    <source>
        <dbReference type="SAM" id="MobiDB-lite"/>
    </source>
</evidence>
<dbReference type="Gene3D" id="3.30.420.10">
    <property type="entry name" value="Ribonuclease H-like superfamily/Ribonuclease H"/>
    <property type="match status" value="1"/>
</dbReference>
<keyword evidence="4" id="KW-0695">RNA-directed DNA polymerase</keyword>
<feature type="compositionally biased region" description="Polar residues" evidence="1">
    <location>
        <begin position="219"/>
        <end position="249"/>
    </location>
</feature>
<dbReference type="Pfam" id="PF14529">
    <property type="entry name" value="Exo_endo_phos_2"/>
    <property type="match status" value="1"/>
</dbReference>
<dbReference type="InterPro" id="IPR012337">
    <property type="entry name" value="RNaseH-like_sf"/>
</dbReference>
<dbReference type="GO" id="GO:0003964">
    <property type="term" value="F:RNA-directed DNA polymerase activity"/>
    <property type="evidence" value="ECO:0007669"/>
    <property type="project" value="UniProtKB-KW"/>
</dbReference>
<feature type="region of interest" description="Disordered" evidence="1">
    <location>
        <begin position="1"/>
        <end position="81"/>
    </location>
</feature>
<dbReference type="PROSITE" id="PS50878">
    <property type="entry name" value="RT_POL"/>
    <property type="match status" value="1"/>
</dbReference>
<dbReference type="CDD" id="cd01650">
    <property type="entry name" value="RT_nLTR_like"/>
    <property type="match status" value="1"/>
</dbReference>
<evidence type="ECO:0000313" key="4">
    <source>
        <dbReference type="EMBL" id="JAN95084.1"/>
    </source>
</evidence>
<dbReference type="GO" id="GO:0003676">
    <property type="term" value="F:nucleic acid binding"/>
    <property type="evidence" value="ECO:0007669"/>
    <property type="project" value="InterPro"/>
</dbReference>
<proteinExistence type="evidence at transcript level"/>
<dbReference type="SUPFAM" id="SSF56672">
    <property type="entry name" value="DNA/RNA polymerases"/>
    <property type="match status" value="1"/>
</dbReference>
<dbReference type="Pfam" id="PF00075">
    <property type="entry name" value="RNase_H"/>
    <property type="match status" value="1"/>
</dbReference>
<dbReference type="PANTHER" id="PTHR36688:SF2">
    <property type="entry name" value="ENDONUCLEASE_EXONUCLEASE_PHOSPHATASE DOMAIN-CONTAINING PROTEIN"/>
    <property type="match status" value="1"/>
</dbReference>
<keyword evidence="4" id="KW-0808">Transferase</keyword>
<dbReference type="PANTHER" id="PTHR36688">
    <property type="entry name" value="ENDO/EXONUCLEASE/PHOSPHATASE DOMAIN-CONTAINING PROTEIN"/>
    <property type="match status" value="1"/>
</dbReference>
<dbReference type="InterPro" id="IPR002156">
    <property type="entry name" value="RNaseH_domain"/>
</dbReference>
<dbReference type="InterPro" id="IPR052560">
    <property type="entry name" value="RdDP_mobile_element"/>
</dbReference>
<feature type="compositionally biased region" description="Polar residues" evidence="1">
    <location>
        <begin position="292"/>
        <end position="310"/>
    </location>
</feature>
<feature type="compositionally biased region" description="Basic and acidic residues" evidence="1">
    <location>
        <begin position="45"/>
        <end position="77"/>
    </location>
</feature>
<dbReference type="GO" id="GO:0042575">
    <property type="term" value="C:DNA polymerase complex"/>
    <property type="evidence" value="ECO:0007669"/>
    <property type="project" value="UniProtKB-ARBA"/>
</dbReference>
<keyword evidence="4" id="KW-0548">Nucleotidyltransferase</keyword>
<dbReference type="GO" id="GO:0004523">
    <property type="term" value="F:RNA-DNA hybrid ribonuclease activity"/>
    <property type="evidence" value="ECO:0007669"/>
    <property type="project" value="InterPro"/>
</dbReference>
<dbReference type="InterPro" id="IPR036691">
    <property type="entry name" value="Endo/exonu/phosph_ase_sf"/>
</dbReference>
<dbReference type="SUPFAM" id="SSF53098">
    <property type="entry name" value="Ribonuclease H-like"/>
    <property type="match status" value="1"/>
</dbReference>
<organism evidence="4">
    <name type="scientific">Aedes aegypti</name>
    <name type="common">Yellowfever mosquito</name>
    <name type="synonym">Culex aegypti</name>
    <dbReference type="NCBI Taxonomy" id="7159"/>
    <lineage>
        <taxon>Eukaryota</taxon>
        <taxon>Metazoa</taxon>
        <taxon>Ecdysozoa</taxon>
        <taxon>Arthropoda</taxon>
        <taxon>Hexapoda</taxon>
        <taxon>Insecta</taxon>
        <taxon>Pterygota</taxon>
        <taxon>Neoptera</taxon>
        <taxon>Endopterygota</taxon>
        <taxon>Diptera</taxon>
        <taxon>Nematocera</taxon>
        <taxon>Culicoidea</taxon>
        <taxon>Culicidae</taxon>
        <taxon>Culicinae</taxon>
        <taxon>Aedini</taxon>
        <taxon>Aedes</taxon>
        <taxon>Stegomyia</taxon>
    </lineage>
</organism>
<dbReference type="Pfam" id="PF00078">
    <property type="entry name" value="RVT_1"/>
    <property type="match status" value="1"/>
</dbReference>
<sequence length="1521" mass="170794">SDRLPRQPGQTCIEPSMYKQQHHQHGNVMTGETYKTISPNSDPDLATKTDTNTEERNLYQDARMDPSYKPTEHDSGHRSKNTLDYNNQYCERFEGGECVVPPSLPEEEASLAREAIRDVYLQPVDRQTSSSAAIKRKSSALPYNIVSNSAAYDQYNNLNCKPSSSSTSFDSPCARLTTSTLTRDVPDFSDEPLAAVDVAKPTVSASIFTSRYLPVNHSILPNSPTNLGTNTATTQRRSNTTENKNNESFLRSHLHEEPRRAKGKQNPVEPNYTHTFTTDAAPNILHRHPRSPRSNSKSSDATISSNSDEQAVSPSFAMQWNICGLRSHYSELQMLIAKHQPVVVSLQETNIDHQRAPAKLLGDKYEFLFSSCSTHGRQGAGVAVRRGSPFQRIQIQTRIQAVAVQLFAPTEITVVSVYLPPKDKNAINLLEDLLEELPKPVMLLGDLNAHHVAWGSTTSTAITEAKRRGEAILELVVQNDMVVLNDGSHTRIDPVTGNSQALDISICSTSVAAKFAWKIQTDTSDSDHLPILIDLLSASSELHCRSKWIYGKANWELFQEITSETLRPGNFLTVEEFTNRIISAAEACIPKSSTKRGTKSVAWWSEDVKIAVKQRRKRLRALRRLGPEDPKRQEALKQFHDARASSRKIVKEAKQKCWEDFVESINPTSSASEVWNKLNRLQGKRTSNTLALNLPKGFTNNGRDVAEALADEYETKSANSSYPEKFRRKHASNSNLYNKSQRPHLYKRYNTDLTIEELVWALDRKGGSSTGADNIGYPMLQRLPISSKTAMLELFNRIWNSGTFPERWKLATVVPIPKPDADRSRADGYRPIALLSCLGKVFERMINRRLTTELEINKKLDPRQHAFRPGKGVESHLAHLESLLSFENDEHVEIVALDISKAYDTTWKPGILRTLKEWQISGRMLNMLCSFLVDRSFQVSANGHISSSRIAENGVPQGSILSVTLFLIAMQPIFTKIPPNAEILLYADDVILVVKGSNRQLLRQIMNKTVRSVTEWANSVGFSIAPTKSKLLHCCRLRHRKRGRAIKINGASIAHVRKMRILGIMLDSNLNFKQHLASVKSSCSKRINILRILGCRLKRSSRFTLLKAGAALITSKLFFGLGLTSRNIDDMERILGPTYNEVVRQSSGAFVSSPINSVMAEAGCLPFRLALIQRLAQLAVRLLEKNPSAVNYPVVLRAKDFLQQTTGYSMPNVCSTLRNYDREWYAHSPHTENHVRNKIKAGTNSNIVIPTFQELISNQYQYHKKTFTDGSKDADFTGVGVVMEDKEESYALPEACSVFSAEAHALMTAATIASEHHNTIIFTDSASCLDALQSGHSKHPWIQSIERVSRSRSITFCWIPGHCGIAGNERADSLAKQARSKQKLDIALPAQDLIKNIRRKIWSVWELEWRQSVSQLRQVKCSPIKYPDRKCASEQRTLTRLRIGHTRLTHSYLFNKSSPPMCNSCGTRTTVQHILTDCRLYAHQRSNCGITGSLCEILSYNPQRETAILQFLKDSNIYNEI</sequence>
<name>A0A0P6IVR8_AEDAE</name>
<dbReference type="PROSITE" id="PS50879">
    <property type="entry name" value="RNASE_H_1"/>
    <property type="match status" value="1"/>
</dbReference>
<feature type="non-terminal residue" evidence="4">
    <location>
        <position position="1"/>
    </location>
</feature>
<evidence type="ECO:0000259" key="3">
    <source>
        <dbReference type="PROSITE" id="PS50879"/>
    </source>
</evidence>
<dbReference type="CDD" id="cd09276">
    <property type="entry name" value="Rnase_HI_RT_non_LTR"/>
    <property type="match status" value="1"/>
</dbReference>
<dbReference type="EMBL" id="GDUN01000835">
    <property type="protein sequence ID" value="JAN95084.1"/>
    <property type="molecule type" value="mRNA"/>
</dbReference>
<feature type="domain" description="Reverse transcriptase" evidence="2">
    <location>
        <begin position="797"/>
        <end position="1066"/>
    </location>
</feature>
<dbReference type="InterPro" id="IPR005135">
    <property type="entry name" value="Endo/exonuclease/phosphatase"/>
</dbReference>
<dbReference type="Gene3D" id="3.60.10.10">
    <property type="entry name" value="Endonuclease/exonuclease/phosphatase"/>
    <property type="match status" value="1"/>
</dbReference>
<feature type="domain" description="RNase H type-1" evidence="3">
    <location>
        <begin position="1260"/>
        <end position="1380"/>
    </location>
</feature>
<dbReference type="SUPFAM" id="SSF56219">
    <property type="entry name" value="DNase I-like"/>
    <property type="match status" value="1"/>
</dbReference>
<dbReference type="InterPro" id="IPR036397">
    <property type="entry name" value="RNaseH_sf"/>
</dbReference>
<dbReference type="InterPro" id="IPR000477">
    <property type="entry name" value="RT_dom"/>
</dbReference>